<organism evidence="1 2">
    <name type="scientific">Neisseria meningitidis serogroup B</name>
    <dbReference type="NCBI Taxonomy" id="491"/>
    <lineage>
        <taxon>Bacteria</taxon>
        <taxon>Pseudomonadati</taxon>
        <taxon>Pseudomonadota</taxon>
        <taxon>Betaproteobacteria</taxon>
        <taxon>Neisseriales</taxon>
        <taxon>Neisseriaceae</taxon>
        <taxon>Neisseria</taxon>
    </lineage>
</organism>
<evidence type="ECO:0000313" key="1">
    <source>
        <dbReference type="EMBL" id="CRY99759.1"/>
    </source>
</evidence>
<reference evidence="1 2" key="1">
    <citation type="submission" date="2014-11" db="EMBL/GenBank/DDBJ databases">
        <authorList>
            <person name="Diene M.Seydina."/>
        </authorList>
    </citation>
    <scope>NUCLEOTIDE SEQUENCE [LARGE SCALE GENOMIC DNA]</scope>
    <source>
        <strain evidence="1 2">Neisseria meningitidis CHUV</strain>
    </source>
</reference>
<protein>
    <submittedName>
        <fullName evidence="1">Uncharacterized protein</fullName>
    </submittedName>
</protein>
<dbReference type="Proteomes" id="UP000182715">
    <property type="component" value="Unassembled WGS sequence"/>
</dbReference>
<evidence type="ECO:0000313" key="2">
    <source>
        <dbReference type="Proteomes" id="UP000182715"/>
    </source>
</evidence>
<dbReference type="AlphaFoldDB" id="A0A0H5QCR1"/>
<sequence length="55" mass="5640">MVFGFKHSFAFLADDEALGDIELGFFDPEAGFAVGAETGGHGISSCVSGLMPSEA</sequence>
<proteinExistence type="predicted"/>
<dbReference type="EMBL" id="CVTF01000083">
    <property type="protein sequence ID" value="CRY99759.1"/>
    <property type="molecule type" value="Genomic_DNA"/>
</dbReference>
<name>A0A0H5QCR1_NEIMI</name>
<accession>A0A0H5QCR1</accession>